<proteinExistence type="predicted"/>
<organism evidence="1 2">
    <name type="scientific">Sphaerospermopsis aphanizomenoides LEGE 00250</name>
    <dbReference type="NCBI Taxonomy" id="2777972"/>
    <lineage>
        <taxon>Bacteria</taxon>
        <taxon>Bacillati</taxon>
        <taxon>Cyanobacteriota</taxon>
        <taxon>Cyanophyceae</taxon>
        <taxon>Nostocales</taxon>
        <taxon>Aphanizomenonaceae</taxon>
        <taxon>Sphaerospermopsis</taxon>
        <taxon>Sphaerospermopsis aphanizomenoides</taxon>
    </lineage>
</organism>
<protein>
    <submittedName>
        <fullName evidence="1">Uncharacterized protein</fullName>
    </submittedName>
</protein>
<gene>
    <name evidence="1" type="ORF">IQ227_03145</name>
</gene>
<accession>A0ABR9VAB5</accession>
<dbReference type="RefSeq" id="WP_193941734.1">
    <property type="nucleotide sequence ID" value="NZ_JADEWB010000009.1"/>
</dbReference>
<evidence type="ECO:0000313" key="1">
    <source>
        <dbReference type="EMBL" id="MBE9235062.1"/>
    </source>
</evidence>
<evidence type="ECO:0000313" key="2">
    <source>
        <dbReference type="Proteomes" id="UP000606776"/>
    </source>
</evidence>
<dbReference type="Proteomes" id="UP000606776">
    <property type="component" value="Unassembled WGS sequence"/>
</dbReference>
<sequence>MKVCILTVNDIAGVVGAVRSQESGVRSQESGVKLCYLFKNYGFITID</sequence>
<name>A0ABR9VAB5_9CYAN</name>
<keyword evidence="2" id="KW-1185">Reference proteome</keyword>
<comment type="caution">
    <text evidence="1">The sequence shown here is derived from an EMBL/GenBank/DDBJ whole genome shotgun (WGS) entry which is preliminary data.</text>
</comment>
<dbReference type="EMBL" id="JADEWB010000009">
    <property type="protein sequence ID" value="MBE9235062.1"/>
    <property type="molecule type" value="Genomic_DNA"/>
</dbReference>
<reference evidence="1 2" key="1">
    <citation type="submission" date="2020-10" db="EMBL/GenBank/DDBJ databases">
        <authorList>
            <person name="Castelo-Branco R."/>
            <person name="Eusebio N."/>
            <person name="Adriana R."/>
            <person name="Vieira A."/>
            <person name="Brugerolle De Fraissinette N."/>
            <person name="Rezende De Castro R."/>
            <person name="Schneider M.P."/>
            <person name="Vasconcelos V."/>
            <person name="Leao P.N."/>
        </authorList>
    </citation>
    <scope>NUCLEOTIDE SEQUENCE [LARGE SCALE GENOMIC DNA]</scope>
    <source>
        <strain evidence="1 2">LEGE 00250</strain>
    </source>
</reference>